<proteinExistence type="predicted"/>
<dbReference type="Gene3D" id="3.40.630.30">
    <property type="match status" value="1"/>
</dbReference>
<dbReference type="InterPro" id="IPR000182">
    <property type="entry name" value="GNAT_dom"/>
</dbReference>
<dbReference type="eggNOG" id="COG0456">
    <property type="taxonomic scope" value="Bacteria"/>
</dbReference>
<dbReference type="OrthoDB" id="273614at2"/>
<sequence length="162" mass="17933">MITLRAPGPGDYGWIVQRHGLLYAQEQGWDARFEGVVAGVVSDFLKTFDPAREACWIAERDEVPGGEPVGSIMLARESDTVGRLRLLLVEPSARGLGVGETLIAACLGFARSAGYQEVVLWTQSNLLPARRLYERAGFALEESWPYDGFGKDLVSESWRLKF</sequence>
<dbReference type="STRING" id="366602.Caul_0210"/>
<dbReference type="SUPFAM" id="SSF55729">
    <property type="entry name" value="Acyl-CoA N-acyltransferases (Nat)"/>
    <property type="match status" value="1"/>
</dbReference>
<dbReference type="Pfam" id="PF00583">
    <property type="entry name" value="Acetyltransf_1"/>
    <property type="match status" value="1"/>
</dbReference>
<keyword evidence="1 3" id="KW-0808">Transferase</keyword>
<reference evidence="3" key="1">
    <citation type="submission" date="2008-01" db="EMBL/GenBank/DDBJ databases">
        <title>Complete sequence of chromosome of Caulobacter sp. K31.</title>
        <authorList>
            <consortium name="US DOE Joint Genome Institute"/>
            <person name="Copeland A."/>
            <person name="Lucas S."/>
            <person name="Lapidus A."/>
            <person name="Barry K."/>
            <person name="Glavina del Rio T."/>
            <person name="Dalin E."/>
            <person name="Tice H."/>
            <person name="Pitluck S."/>
            <person name="Bruce D."/>
            <person name="Goodwin L."/>
            <person name="Thompson L.S."/>
            <person name="Brettin T."/>
            <person name="Detter J.C."/>
            <person name="Han C."/>
            <person name="Schmutz J."/>
            <person name="Larimer F."/>
            <person name="Land M."/>
            <person name="Hauser L."/>
            <person name="Kyrpides N."/>
            <person name="Kim E."/>
            <person name="Stephens C."/>
            <person name="Richardson P."/>
        </authorList>
    </citation>
    <scope>NUCLEOTIDE SEQUENCE [LARGE SCALE GENOMIC DNA]</scope>
    <source>
        <strain evidence="3">K31</strain>
    </source>
</reference>
<dbReference type="InterPro" id="IPR016181">
    <property type="entry name" value="Acyl_CoA_acyltransferase"/>
</dbReference>
<dbReference type="KEGG" id="cak:Caul_0210"/>
<dbReference type="PANTHER" id="PTHR13947:SF37">
    <property type="entry name" value="LD18367P"/>
    <property type="match status" value="1"/>
</dbReference>
<dbReference type="GO" id="GO:0008080">
    <property type="term" value="F:N-acetyltransferase activity"/>
    <property type="evidence" value="ECO:0007669"/>
    <property type="project" value="InterPro"/>
</dbReference>
<evidence type="ECO:0000256" key="1">
    <source>
        <dbReference type="ARBA" id="ARBA00022679"/>
    </source>
</evidence>
<dbReference type="AlphaFoldDB" id="B0T3B2"/>
<evidence type="ECO:0000259" key="2">
    <source>
        <dbReference type="PROSITE" id="PS51186"/>
    </source>
</evidence>
<accession>B0T3B2</accession>
<feature type="domain" description="N-acetyltransferase" evidence="2">
    <location>
        <begin position="2"/>
        <end position="161"/>
    </location>
</feature>
<gene>
    <name evidence="3" type="ordered locus">Caul_0210</name>
</gene>
<dbReference type="PROSITE" id="PS51186">
    <property type="entry name" value="GNAT"/>
    <property type="match status" value="1"/>
</dbReference>
<organism evidence="3">
    <name type="scientific">Caulobacter sp. (strain K31)</name>
    <dbReference type="NCBI Taxonomy" id="366602"/>
    <lineage>
        <taxon>Bacteria</taxon>
        <taxon>Pseudomonadati</taxon>
        <taxon>Pseudomonadota</taxon>
        <taxon>Alphaproteobacteria</taxon>
        <taxon>Caulobacterales</taxon>
        <taxon>Caulobacteraceae</taxon>
        <taxon>Caulobacter</taxon>
    </lineage>
</organism>
<dbReference type="PANTHER" id="PTHR13947">
    <property type="entry name" value="GNAT FAMILY N-ACETYLTRANSFERASE"/>
    <property type="match status" value="1"/>
</dbReference>
<protein>
    <submittedName>
        <fullName evidence="3">GCN5-related N-acetyltransferase</fullName>
    </submittedName>
</protein>
<dbReference type="InterPro" id="IPR050769">
    <property type="entry name" value="NAT_camello-type"/>
</dbReference>
<dbReference type="CDD" id="cd04301">
    <property type="entry name" value="NAT_SF"/>
    <property type="match status" value="1"/>
</dbReference>
<dbReference type="EMBL" id="CP000927">
    <property type="protein sequence ID" value="ABZ69347.1"/>
    <property type="molecule type" value="Genomic_DNA"/>
</dbReference>
<name>B0T3B2_CAUSK</name>
<evidence type="ECO:0000313" key="3">
    <source>
        <dbReference type="EMBL" id="ABZ69347.1"/>
    </source>
</evidence>
<dbReference type="HOGENOM" id="CLU_105924_1_0_5"/>